<dbReference type="InterPro" id="IPR050589">
    <property type="entry name" value="Ikaros_C2H2-ZF"/>
</dbReference>
<evidence type="ECO:0000259" key="10">
    <source>
        <dbReference type="PROSITE" id="PS50157"/>
    </source>
</evidence>
<dbReference type="InterPro" id="IPR036236">
    <property type="entry name" value="Znf_C2H2_sf"/>
</dbReference>
<keyword evidence="4 9" id="KW-0863">Zinc-finger</keyword>
<evidence type="ECO:0000256" key="7">
    <source>
        <dbReference type="ARBA" id="ARBA00023125"/>
    </source>
</evidence>
<evidence type="ECO:0000313" key="11">
    <source>
        <dbReference type="EMBL" id="TRZ06794.1"/>
    </source>
</evidence>
<dbReference type="PROSITE" id="PS00028">
    <property type="entry name" value="ZINC_FINGER_C2H2_1"/>
    <property type="match status" value="1"/>
</dbReference>
<dbReference type="PANTHER" id="PTHR24404:SF100">
    <property type="entry name" value="ZINC FINGER PROTEIN 501"/>
    <property type="match status" value="1"/>
</dbReference>
<evidence type="ECO:0000256" key="5">
    <source>
        <dbReference type="ARBA" id="ARBA00022833"/>
    </source>
</evidence>
<proteinExistence type="predicted"/>
<sequence>MRLVRGLKHKPYEERLRELGSFSLEKRRLRGVTLSLYNFLEGGCGQMGEEAVRKRKMAEDTQCTHTEEMPFHCPDCGKGFNHNGNLDRHWCIHTGEKPHKCEECGKSFSQRASLILHQRPYECPQLRKSFSCSSALTQHQEKQL</sequence>
<evidence type="ECO:0000256" key="3">
    <source>
        <dbReference type="ARBA" id="ARBA00022737"/>
    </source>
</evidence>
<evidence type="ECO:0000313" key="12">
    <source>
        <dbReference type="Proteomes" id="UP000796761"/>
    </source>
</evidence>
<dbReference type="Proteomes" id="UP000796761">
    <property type="component" value="Unassembled WGS sequence"/>
</dbReference>
<keyword evidence="6" id="KW-0804">Transcription</keyword>
<dbReference type="FunFam" id="3.30.160.60:FF:000176">
    <property type="entry name" value="zinc finger protein 70"/>
    <property type="match status" value="1"/>
</dbReference>
<dbReference type="SMART" id="SM00355">
    <property type="entry name" value="ZnF_C2H2"/>
    <property type="match status" value="2"/>
</dbReference>
<gene>
    <name evidence="11" type="ORF">HGM15179_020312</name>
</gene>
<dbReference type="SUPFAM" id="SSF57667">
    <property type="entry name" value="beta-beta-alpha zinc fingers"/>
    <property type="match status" value="2"/>
</dbReference>
<comment type="caution">
    <text evidence="11">The sequence shown here is derived from an EMBL/GenBank/DDBJ whole genome shotgun (WGS) entry which is preliminary data.</text>
</comment>
<dbReference type="GO" id="GO:0006357">
    <property type="term" value="P:regulation of transcription by RNA polymerase II"/>
    <property type="evidence" value="ECO:0007669"/>
    <property type="project" value="TreeGrafter"/>
</dbReference>
<evidence type="ECO:0000256" key="6">
    <source>
        <dbReference type="ARBA" id="ARBA00023015"/>
    </source>
</evidence>
<name>A0A8K1D6J0_9PASS</name>
<dbReference type="Gene3D" id="3.30.160.60">
    <property type="entry name" value="Classic Zinc Finger"/>
    <property type="match status" value="3"/>
</dbReference>
<dbReference type="EMBL" id="SWJQ01002176">
    <property type="protein sequence ID" value="TRZ06794.1"/>
    <property type="molecule type" value="Genomic_DNA"/>
</dbReference>
<dbReference type="GO" id="GO:0005634">
    <property type="term" value="C:nucleus"/>
    <property type="evidence" value="ECO:0007669"/>
    <property type="project" value="UniProtKB-SubCell"/>
</dbReference>
<dbReference type="Pfam" id="PF00096">
    <property type="entry name" value="zf-C2H2"/>
    <property type="match status" value="2"/>
</dbReference>
<dbReference type="PANTHER" id="PTHR24404">
    <property type="entry name" value="ZINC FINGER PROTEIN"/>
    <property type="match status" value="1"/>
</dbReference>
<evidence type="ECO:0000256" key="8">
    <source>
        <dbReference type="ARBA" id="ARBA00023242"/>
    </source>
</evidence>
<accession>A0A8K1D6J0</accession>
<keyword evidence="2" id="KW-0479">Metal-binding</keyword>
<evidence type="ECO:0000256" key="1">
    <source>
        <dbReference type="ARBA" id="ARBA00004123"/>
    </source>
</evidence>
<keyword evidence="7" id="KW-0238">DNA-binding</keyword>
<reference evidence="11" key="1">
    <citation type="submission" date="2019-04" db="EMBL/GenBank/DDBJ databases">
        <title>Genome assembly of Zosterops borbonicus 15179.</title>
        <authorList>
            <person name="Leroy T."/>
            <person name="Anselmetti Y."/>
            <person name="Tilak M.-K."/>
            <person name="Nabholz B."/>
        </authorList>
    </citation>
    <scope>NUCLEOTIDE SEQUENCE</scope>
    <source>
        <strain evidence="11">HGM_15179</strain>
        <tissue evidence="11">Muscle</tissue>
    </source>
</reference>
<keyword evidence="12" id="KW-1185">Reference proteome</keyword>
<evidence type="ECO:0000256" key="9">
    <source>
        <dbReference type="PROSITE-ProRule" id="PRU00042"/>
    </source>
</evidence>
<feature type="domain" description="C2H2-type" evidence="10">
    <location>
        <begin position="99"/>
        <end position="121"/>
    </location>
</feature>
<keyword evidence="3" id="KW-0677">Repeat</keyword>
<feature type="domain" description="C2H2-type" evidence="10">
    <location>
        <begin position="71"/>
        <end position="98"/>
    </location>
</feature>
<dbReference type="GO" id="GO:0000978">
    <property type="term" value="F:RNA polymerase II cis-regulatory region sequence-specific DNA binding"/>
    <property type="evidence" value="ECO:0007669"/>
    <property type="project" value="TreeGrafter"/>
</dbReference>
<dbReference type="InterPro" id="IPR013087">
    <property type="entry name" value="Znf_C2H2_type"/>
</dbReference>
<evidence type="ECO:0000256" key="2">
    <source>
        <dbReference type="ARBA" id="ARBA00022723"/>
    </source>
</evidence>
<dbReference type="GO" id="GO:0003700">
    <property type="term" value="F:DNA-binding transcription factor activity"/>
    <property type="evidence" value="ECO:0007669"/>
    <property type="project" value="TreeGrafter"/>
</dbReference>
<dbReference type="OrthoDB" id="276744at2759"/>
<keyword evidence="8" id="KW-0539">Nucleus</keyword>
<dbReference type="PROSITE" id="PS50157">
    <property type="entry name" value="ZINC_FINGER_C2H2_2"/>
    <property type="match status" value="2"/>
</dbReference>
<organism evidence="11 12">
    <name type="scientific">Zosterops borbonicus</name>
    <dbReference type="NCBI Taxonomy" id="364589"/>
    <lineage>
        <taxon>Eukaryota</taxon>
        <taxon>Metazoa</taxon>
        <taxon>Chordata</taxon>
        <taxon>Craniata</taxon>
        <taxon>Vertebrata</taxon>
        <taxon>Euteleostomi</taxon>
        <taxon>Archelosauria</taxon>
        <taxon>Archosauria</taxon>
        <taxon>Dinosauria</taxon>
        <taxon>Saurischia</taxon>
        <taxon>Theropoda</taxon>
        <taxon>Coelurosauria</taxon>
        <taxon>Aves</taxon>
        <taxon>Neognathae</taxon>
        <taxon>Neoaves</taxon>
        <taxon>Telluraves</taxon>
        <taxon>Australaves</taxon>
        <taxon>Passeriformes</taxon>
        <taxon>Sylvioidea</taxon>
        <taxon>Zosteropidae</taxon>
        <taxon>Zosterops</taxon>
    </lineage>
</organism>
<comment type="subcellular location">
    <subcellularLocation>
        <location evidence="1">Nucleus</location>
    </subcellularLocation>
</comment>
<dbReference type="AlphaFoldDB" id="A0A8K1D6J0"/>
<protein>
    <recommendedName>
        <fullName evidence="10">C2H2-type domain-containing protein</fullName>
    </recommendedName>
</protein>
<dbReference type="FunFam" id="3.30.160.60:FF:002343">
    <property type="entry name" value="Zinc finger protein 33A"/>
    <property type="match status" value="1"/>
</dbReference>
<keyword evidence="5" id="KW-0862">Zinc</keyword>
<keyword evidence="6" id="KW-0805">Transcription regulation</keyword>
<dbReference type="GO" id="GO:0008270">
    <property type="term" value="F:zinc ion binding"/>
    <property type="evidence" value="ECO:0007669"/>
    <property type="project" value="UniProtKB-KW"/>
</dbReference>
<evidence type="ECO:0000256" key="4">
    <source>
        <dbReference type="ARBA" id="ARBA00022771"/>
    </source>
</evidence>